<organism evidence="5 6">
    <name type="scientific">candidate division WOR-3 bacterium</name>
    <dbReference type="NCBI Taxonomy" id="2052148"/>
    <lineage>
        <taxon>Bacteria</taxon>
        <taxon>Bacteria division WOR-3</taxon>
    </lineage>
</organism>
<dbReference type="InterPro" id="IPR016142">
    <property type="entry name" value="Citrate_synth-like_lrg_a-sub"/>
</dbReference>
<proteinExistence type="inferred from homology"/>
<dbReference type="Pfam" id="PF00285">
    <property type="entry name" value="Citrate_synt"/>
    <property type="match status" value="1"/>
</dbReference>
<dbReference type="InterPro" id="IPR002020">
    <property type="entry name" value="Citrate_synthase"/>
</dbReference>
<dbReference type="Proteomes" id="UP000268469">
    <property type="component" value="Unassembled WGS sequence"/>
</dbReference>
<dbReference type="Gene3D" id="1.10.580.10">
    <property type="entry name" value="Citrate Synthase, domain 1"/>
    <property type="match status" value="2"/>
</dbReference>
<sequence>MGWKSAITRVEPGRILIRGYPVEELIGKRSYGEVLFLLIKGRMPSPAEAKILEAIIVSSCDHGVTPPSTLTARTLASTGNELNAALAGGVLAISKYHGGAIEGCMHVLKEGVEVGLSPEELVKRKREKKERIPGFGHRIHRQDPRSVRLFQLARELGFWGRYTEYALGIEAALKEVTGKDLPINVDGAIGALLCELEIPSYLANGLFIISRLAGMLAHIDEEKRRERPMRFIDPRECEYDGKD</sequence>
<dbReference type="EC" id="2.3.3.16" evidence="3"/>
<dbReference type="UniPathway" id="UPA00223"/>
<dbReference type="CDD" id="cd06100">
    <property type="entry name" value="CCL_ACL-C"/>
    <property type="match status" value="1"/>
</dbReference>
<accession>A0A660SFM8</accession>
<dbReference type="Gene3D" id="1.10.230.10">
    <property type="entry name" value="Cytochrome P450-Terp, domain 2"/>
    <property type="match status" value="1"/>
</dbReference>
<dbReference type="AlphaFoldDB" id="A0A660SFM8"/>
<dbReference type="EMBL" id="QNBE01000115">
    <property type="protein sequence ID" value="RKX68976.1"/>
    <property type="molecule type" value="Genomic_DNA"/>
</dbReference>
<keyword evidence="4" id="KW-0808">Transferase</keyword>
<reference evidence="5 6" key="1">
    <citation type="submission" date="2018-06" db="EMBL/GenBank/DDBJ databases">
        <title>Extensive metabolic versatility and redundancy in microbially diverse, dynamic hydrothermal sediments.</title>
        <authorList>
            <person name="Dombrowski N."/>
            <person name="Teske A."/>
            <person name="Baker B.J."/>
        </authorList>
    </citation>
    <scope>NUCLEOTIDE SEQUENCE [LARGE SCALE GENOMIC DNA]</scope>
    <source>
        <strain evidence="5">B36_G15</strain>
    </source>
</reference>
<dbReference type="GO" id="GO:0005975">
    <property type="term" value="P:carbohydrate metabolic process"/>
    <property type="evidence" value="ECO:0007669"/>
    <property type="project" value="TreeGrafter"/>
</dbReference>
<comment type="caution">
    <text evidence="5">The sequence shown here is derived from an EMBL/GenBank/DDBJ whole genome shotgun (WGS) entry which is preliminary data.</text>
</comment>
<dbReference type="NCBIfam" id="NF004869">
    <property type="entry name" value="PRK06224.1-6"/>
    <property type="match status" value="1"/>
</dbReference>
<evidence type="ECO:0000256" key="2">
    <source>
        <dbReference type="ARBA" id="ARBA00010566"/>
    </source>
</evidence>
<dbReference type="SUPFAM" id="SSF48256">
    <property type="entry name" value="Citrate synthase"/>
    <property type="match status" value="1"/>
</dbReference>
<evidence type="ECO:0000313" key="6">
    <source>
        <dbReference type="Proteomes" id="UP000268469"/>
    </source>
</evidence>
<dbReference type="PANTHER" id="PTHR11739:SF4">
    <property type="entry name" value="CITRATE SYNTHASE, PEROXISOMAL"/>
    <property type="match status" value="1"/>
</dbReference>
<name>A0A660SFM8_UNCW3</name>
<keyword evidence="5" id="KW-0456">Lyase</keyword>
<dbReference type="GO" id="GO:0006099">
    <property type="term" value="P:tricarboxylic acid cycle"/>
    <property type="evidence" value="ECO:0007669"/>
    <property type="project" value="UniProtKB-UniPathway"/>
</dbReference>
<dbReference type="InterPro" id="IPR016143">
    <property type="entry name" value="Citrate_synth-like_sm_a-sub"/>
</dbReference>
<evidence type="ECO:0000313" key="5">
    <source>
        <dbReference type="EMBL" id="RKX68976.1"/>
    </source>
</evidence>
<dbReference type="GO" id="GO:0016829">
    <property type="term" value="F:lyase activity"/>
    <property type="evidence" value="ECO:0007669"/>
    <property type="project" value="UniProtKB-KW"/>
</dbReference>
<comment type="similarity">
    <text evidence="2">Belongs to the citrate synthase family.</text>
</comment>
<evidence type="ECO:0000256" key="1">
    <source>
        <dbReference type="ARBA" id="ARBA00005163"/>
    </source>
</evidence>
<evidence type="ECO:0000256" key="3">
    <source>
        <dbReference type="ARBA" id="ARBA00012972"/>
    </source>
</evidence>
<evidence type="ECO:0000256" key="4">
    <source>
        <dbReference type="ARBA" id="ARBA00022679"/>
    </source>
</evidence>
<dbReference type="GO" id="GO:0036440">
    <property type="term" value="F:citrate synthase activity"/>
    <property type="evidence" value="ECO:0007669"/>
    <property type="project" value="UniProtKB-EC"/>
</dbReference>
<dbReference type="InterPro" id="IPR036969">
    <property type="entry name" value="Citrate_synthase_sf"/>
</dbReference>
<gene>
    <name evidence="5" type="ORF">DRP53_09530</name>
</gene>
<protein>
    <recommendedName>
        <fullName evidence="3">citrate synthase (unknown stereospecificity)</fullName>
        <ecNumber evidence="3">2.3.3.16</ecNumber>
    </recommendedName>
</protein>
<comment type="pathway">
    <text evidence="1">Carbohydrate metabolism; tricarboxylic acid cycle.</text>
</comment>
<dbReference type="PANTHER" id="PTHR11739">
    <property type="entry name" value="CITRATE SYNTHASE"/>
    <property type="match status" value="1"/>
</dbReference>